<dbReference type="InterPro" id="IPR050426">
    <property type="entry name" value="Glycosyltransferase_28"/>
</dbReference>
<dbReference type="GO" id="GO:0016758">
    <property type="term" value="F:hexosyltransferase activity"/>
    <property type="evidence" value="ECO:0007669"/>
    <property type="project" value="UniProtKB-ARBA"/>
</dbReference>
<accession>A0A3B0FX91</accession>
<dbReference type="Gene3D" id="3.40.50.2000">
    <property type="entry name" value="Glycogen Phosphorylase B"/>
    <property type="match status" value="2"/>
</dbReference>
<evidence type="ECO:0000313" key="3">
    <source>
        <dbReference type="Proteomes" id="UP000273159"/>
    </source>
</evidence>
<reference evidence="3" key="2">
    <citation type="submission" date="2018-10" db="EMBL/GenBank/DDBJ databases">
        <authorList>
            <person name="Wang Y."/>
            <person name="Wang J."/>
            <person name="Yang X."/>
            <person name="Wang Z."/>
            <person name="Huang Y."/>
        </authorList>
    </citation>
    <scope>NUCLEOTIDE SEQUENCE [LARGE SCALE GENOMIC DNA]</scope>
    <source>
        <strain evidence="3">J015</strain>
    </source>
</reference>
<dbReference type="InterPro" id="IPR002213">
    <property type="entry name" value="UDP_glucos_trans"/>
</dbReference>
<name>A0A3B0FX91_PSEPS</name>
<evidence type="ECO:0000313" key="2">
    <source>
        <dbReference type="EMBL" id="RKO24455.1"/>
    </source>
</evidence>
<evidence type="ECO:0000259" key="1">
    <source>
        <dbReference type="Pfam" id="PF06722"/>
    </source>
</evidence>
<dbReference type="EMBL" id="RBNH01000006">
    <property type="protein sequence ID" value="RKO24455.1"/>
    <property type="molecule type" value="Genomic_DNA"/>
</dbReference>
<dbReference type="Proteomes" id="UP000273159">
    <property type="component" value="Unassembled WGS sequence"/>
</dbReference>
<protein>
    <recommendedName>
        <fullName evidence="1">Erythromycin biosynthesis protein CIII-like C-terminal domain-containing protein</fullName>
    </recommendedName>
</protein>
<sequence>MTGQPGRRPPLDVMFLSGDIGGNLPPTFAIAGELARRGHHVTIAGVHPRAQGSAPAGVTMVPLPSLAQLDVTRPTGRFGHLPALMRMALGRGTARDVRSLLASQRADVIVVDGVMLASLREALSTGTPSAALFHSLGKFWEQGMGNPALNVALRPFGLSPMALLERCAARLLPTDRAIDPAGQGACRIAFEWLGTTEQASPPVPRAPGNPPLILVSLSTVWQKNHQDVYRRIIIALGQLTKGTSAVRAVVTTGGVPIHIGQSLPANVELQGRIPHEQIMPHVDLVIGHGGHSTTLKALAHSIPLLVLPLDPSSDQPLIGSVVERNGLGRTLSAKAAPETISKTINDILTDPAILDATARTGERLRSQDGARKGADCIERIGYRP</sequence>
<dbReference type="SUPFAM" id="SSF53756">
    <property type="entry name" value="UDP-Glycosyltransferase/glycogen phosphorylase"/>
    <property type="match status" value="1"/>
</dbReference>
<proteinExistence type="predicted"/>
<dbReference type="AlphaFoldDB" id="A0A3B0FX91"/>
<dbReference type="PANTHER" id="PTHR48050">
    <property type="entry name" value="STEROL 3-BETA-GLUCOSYLTRANSFERASE"/>
    <property type="match status" value="1"/>
</dbReference>
<dbReference type="GO" id="GO:0008194">
    <property type="term" value="F:UDP-glycosyltransferase activity"/>
    <property type="evidence" value="ECO:0007669"/>
    <property type="project" value="InterPro"/>
</dbReference>
<organism evidence="2 3">
    <name type="scientific">Pseudarthrobacter phenanthrenivorans</name>
    <name type="common">Arthrobacter phenanthrenivorans</name>
    <dbReference type="NCBI Taxonomy" id="361575"/>
    <lineage>
        <taxon>Bacteria</taxon>
        <taxon>Bacillati</taxon>
        <taxon>Actinomycetota</taxon>
        <taxon>Actinomycetes</taxon>
        <taxon>Micrococcales</taxon>
        <taxon>Micrococcaceae</taxon>
        <taxon>Pseudarthrobacter</taxon>
    </lineage>
</organism>
<gene>
    <name evidence="2" type="ORF">D7Z96_08430</name>
</gene>
<dbReference type="GO" id="GO:0017000">
    <property type="term" value="P:antibiotic biosynthetic process"/>
    <property type="evidence" value="ECO:0007669"/>
    <property type="project" value="UniProtKB-ARBA"/>
</dbReference>
<dbReference type="InterPro" id="IPR010610">
    <property type="entry name" value="EryCIII-like_C"/>
</dbReference>
<comment type="caution">
    <text evidence="2">The sequence shown here is derived from an EMBL/GenBank/DDBJ whole genome shotgun (WGS) entry which is preliminary data.</text>
</comment>
<dbReference type="Pfam" id="PF06722">
    <property type="entry name" value="EryCIII-like_C"/>
    <property type="match status" value="1"/>
</dbReference>
<dbReference type="PANTHER" id="PTHR48050:SF13">
    <property type="entry name" value="STEROL 3-BETA-GLUCOSYLTRANSFERASE UGT80A2"/>
    <property type="match status" value="1"/>
</dbReference>
<feature type="domain" description="Erythromycin biosynthesis protein CIII-like C-terminal" evidence="1">
    <location>
        <begin position="261"/>
        <end position="361"/>
    </location>
</feature>
<reference evidence="2 3" key="1">
    <citation type="submission" date="2018-10" db="EMBL/GenBank/DDBJ databases">
        <title>Genome-guide identification and characterization of bacteria that degrade polycyclic aromatic hydrocarbons and resist hexavalent chromium simultaneously.</title>
        <authorList>
            <person name="Feng H."/>
        </authorList>
    </citation>
    <scope>NUCLEOTIDE SEQUENCE [LARGE SCALE GENOMIC DNA]</scope>
    <source>
        <strain evidence="2 3">J015</strain>
    </source>
</reference>
<dbReference type="RefSeq" id="WP_120692191.1">
    <property type="nucleotide sequence ID" value="NZ_RBNH01000006.1"/>
</dbReference>
<dbReference type="CDD" id="cd03784">
    <property type="entry name" value="GT1_Gtf-like"/>
    <property type="match status" value="1"/>
</dbReference>